<feature type="domain" description="DUF6456" evidence="1">
    <location>
        <begin position="219"/>
        <end position="354"/>
    </location>
</feature>
<dbReference type="OrthoDB" id="7476630at2"/>
<protein>
    <recommendedName>
        <fullName evidence="1">DUF6456 domain-containing protein</fullName>
    </recommendedName>
</protein>
<name>A0A4R2KAK9_9RHOB</name>
<dbReference type="Proteomes" id="UP000295142">
    <property type="component" value="Unassembled WGS sequence"/>
</dbReference>
<dbReference type="Pfam" id="PF20057">
    <property type="entry name" value="DUF6456"/>
    <property type="match status" value="1"/>
</dbReference>
<keyword evidence="3" id="KW-1185">Reference proteome</keyword>
<dbReference type="RefSeq" id="WP_132546596.1">
    <property type="nucleotide sequence ID" value="NZ_SLWW01000019.1"/>
</dbReference>
<evidence type="ECO:0000259" key="1">
    <source>
        <dbReference type="Pfam" id="PF20057"/>
    </source>
</evidence>
<gene>
    <name evidence="2" type="ORF">EV655_11944</name>
</gene>
<dbReference type="AlphaFoldDB" id="A0A4R2KAK9"/>
<reference evidence="2 3" key="1">
    <citation type="submission" date="2019-03" db="EMBL/GenBank/DDBJ databases">
        <title>Genomic Encyclopedia of Type Strains, Phase IV (KMG-IV): sequencing the most valuable type-strain genomes for metagenomic binning, comparative biology and taxonomic classification.</title>
        <authorList>
            <person name="Goeker M."/>
        </authorList>
    </citation>
    <scope>NUCLEOTIDE SEQUENCE [LARGE SCALE GENOMIC DNA]</scope>
    <source>
        <strain evidence="2 3">DSM 4868</strain>
    </source>
</reference>
<dbReference type="InterPro" id="IPR045599">
    <property type="entry name" value="DUF6456"/>
</dbReference>
<comment type="caution">
    <text evidence="2">The sequence shown here is derived from an EMBL/GenBank/DDBJ whole genome shotgun (WGS) entry which is preliminary data.</text>
</comment>
<proteinExistence type="predicted"/>
<accession>A0A4R2KAK9</accession>
<organism evidence="2 3">
    <name type="scientific">Rhodovulum euryhalinum</name>
    <dbReference type="NCBI Taxonomy" id="35805"/>
    <lineage>
        <taxon>Bacteria</taxon>
        <taxon>Pseudomonadati</taxon>
        <taxon>Pseudomonadota</taxon>
        <taxon>Alphaproteobacteria</taxon>
        <taxon>Rhodobacterales</taxon>
        <taxon>Paracoccaceae</taxon>
        <taxon>Rhodovulum</taxon>
    </lineage>
</organism>
<dbReference type="EMBL" id="SLWW01000019">
    <property type="protein sequence ID" value="TCO69047.1"/>
    <property type="molecule type" value="Genomic_DNA"/>
</dbReference>
<sequence>MDCVTPTNGAPSWLPQAARWYLAHTEGGCSLRALARKEGCHPSTVLRQVRRIETQRDDPLVDEALARLGAQARTALPPKEIPSMTATLRSVRPTADDATTTGDARRILRRLNEPGAFLAVARDMEKAAVLREGPDGHTTRVAVVDRTAAEMFALKDWISCRSRGRVTVYEITQAGRAALKRILAEDEAARPGFAEAPAPFADQHRDCETATTDKAERIRYNRAESPLSILGRRRDKDGTPFLTPDLVAAGERLREDFEVAQMGPRVAQNWDRFLTGSDRGGFQPGNGPLDGPMGARERVASALRDLGPGLGDVVLRCCCFLEGMEQVEERMGWSARSGKIVLRIALQRLKRHYERLGDRAGLIG</sequence>
<evidence type="ECO:0000313" key="2">
    <source>
        <dbReference type="EMBL" id="TCO69047.1"/>
    </source>
</evidence>
<evidence type="ECO:0000313" key="3">
    <source>
        <dbReference type="Proteomes" id="UP000295142"/>
    </source>
</evidence>